<name>A0A8K1LFR5_9PASS</name>
<keyword evidence="3" id="KW-1185">Reference proteome</keyword>
<organism evidence="2 3">
    <name type="scientific">Zosterops borbonicus</name>
    <dbReference type="NCBI Taxonomy" id="364589"/>
    <lineage>
        <taxon>Eukaryota</taxon>
        <taxon>Metazoa</taxon>
        <taxon>Chordata</taxon>
        <taxon>Craniata</taxon>
        <taxon>Vertebrata</taxon>
        <taxon>Euteleostomi</taxon>
        <taxon>Archelosauria</taxon>
        <taxon>Archosauria</taxon>
        <taxon>Dinosauria</taxon>
        <taxon>Saurischia</taxon>
        <taxon>Theropoda</taxon>
        <taxon>Coelurosauria</taxon>
        <taxon>Aves</taxon>
        <taxon>Neognathae</taxon>
        <taxon>Neoaves</taxon>
        <taxon>Telluraves</taxon>
        <taxon>Australaves</taxon>
        <taxon>Passeriformes</taxon>
        <taxon>Sylvioidea</taxon>
        <taxon>Zosteropidae</taxon>
        <taxon>Zosterops</taxon>
    </lineage>
</organism>
<sequence length="187" mass="21107">MAATIHSGLPQLSNKWHTGPGKAGPIKIKSRITPKAQQTPQKAKPTVSPYIHKSIAGIFKSLEIWETSLGKCEAYSDQVTQESRRDQQKGQTGSTDRTKSSEFQTKTLANLDKNHFLANARKKFLHDNDTNLINPLAIPSALSIRLTHEIDIRKSFSRNETMRPDEIREGHRKEIRTIQPILDTWTA</sequence>
<protein>
    <submittedName>
        <fullName evidence="2">Uncharacterized protein</fullName>
    </submittedName>
</protein>
<reference evidence="2" key="1">
    <citation type="submission" date="2019-04" db="EMBL/GenBank/DDBJ databases">
        <title>Genome assembly of Zosterops borbonicus 15179.</title>
        <authorList>
            <person name="Leroy T."/>
            <person name="Anselmetti Y."/>
            <person name="Tilak M.-K."/>
            <person name="Nabholz B."/>
        </authorList>
    </citation>
    <scope>NUCLEOTIDE SEQUENCE</scope>
    <source>
        <strain evidence="2">HGM_15179</strain>
        <tissue evidence="2">Muscle</tissue>
    </source>
</reference>
<feature type="region of interest" description="Disordered" evidence="1">
    <location>
        <begin position="1"/>
        <end position="47"/>
    </location>
</feature>
<evidence type="ECO:0000313" key="2">
    <source>
        <dbReference type="EMBL" id="TRZ12121.1"/>
    </source>
</evidence>
<dbReference type="AlphaFoldDB" id="A0A8K1LFR5"/>
<feature type="compositionally biased region" description="Polar residues" evidence="1">
    <location>
        <begin position="89"/>
        <end position="101"/>
    </location>
</feature>
<dbReference type="EMBL" id="SWJQ01000619">
    <property type="protein sequence ID" value="TRZ12121.1"/>
    <property type="molecule type" value="Genomic_DNA"/>
</dbReference>
<accession>A0A8K1LFR5</accession>
<proteinExistence type="predicted"/>
<gene>
    <name evidence="2" type="ORF">HGM15179_014985</name>
</gene>
<evidence type="ECO:0000313" key="3">
    <source>
        <dbReference type="Proteomes" id="UP000796761"/>
    </source>
</evidence>
<evidence type="ECO:0000256" key="1">
    <source>
        <dbReference type="SAM" id="MobiDB-lite"/>
    </source>
</evidence>
<feature type="region of interest" description="Disordered" evidence="1">
    <location>
        <begin position="77"/>
        <end position="101"/>
    </location>
</feature>
<comment type="caution">
    <text evidence="2">The sequence shown here is derived from an EMBL/GenBank/DDBJ whole genome shotgun (WGS) entry which is preliminary data.</text>
</comment>
<dbReference type="Proteomes" id="UP000796761">
    <property type="component" value="Unassembled WGS sequence"/>
</dbReference>